<dbReference type="InterPro" id="IPR000300">
    <property type="entry name" value="IPPc"/>
</dbReference>
<keyword evidence="1" id="KW-1133">Transmembrane helix</keyword>
<feature type="domain" description="Inositol polyphosphate-related phosphatase" evidence="2">
    <location>
        <begin position="1"/>
        <end position="317"/>
    </location>
</feature>
<accession>A0A4V4M2V3</accession>
<keyword evidence="1" id="KW-0472">Membrane</keyword>
<proteinExistence type="predicted"/>
<name>A0A4V4M2V3_WALIC</name>
<gene>
    <name evidence="3" type="ORF">E3P90_00669</name>
</gene>
<evidence type="ECO:0000259" key="2">
    <source>
        <dbReference type="SMART" id="SM00128"/>
    </source>
</evidence>
<dbReference type="Gene3D" id="3.60.10.10">
    <property type="entry name" value="Endonuclease/exonuclease/phosphatase"/>
    <property type="match status" value="1"/>
</dbReference>
<dbReference type="GO" id="GO:0004439">
    <property type="term" value="F:phosphatidylinositol-4,5-bisphosphate 5-phosphatase activity"/>
    <property type="evidence" value="ECO:0007669"/>
    <property type="project" value="TreeGrafter"/>
</dbReference>
<dbReference type="GO" id="GO:0046856">
    <property type="term" value="P:phosphatidylinositol dephosphorylation"/>
    <property type="evidence" value="ECO:0007669"/>
    <property type="project" value="InterPro"/>
</dbReference>
<evidence type="ECO:0000256" key="1">
    <source>
        <dbReference type="SAM" id="Phobius"/>
    </source>
</evidence>
<feature type="transmembrane region" description="Helical" evidence="1">
    <location>
        <begin position="366"/>
        <end position="385"/>
    </location>
</feature>
<evidence type="ECO:0000313" key="3">
    <source>
        <dbReference type="EMBL" id="TIB16056.1"/>
    </source>
</evidence>
<keyword evidence="1" id="KW-0812">Transmembrane</keyword>
<dbReference type="SMART" id="SM00128">
    <property type="entry name" value="IPPc"/>
    <property type="match status" value="1"/>
</dbReference>
<dbReference type="EMBL" id="SPOF01000005">
    <property type="protein sequence ID" value="TIB16056.1"/>
    <property type="molecule type" value="Genomic_DNA"/>
</dbReference>
<organism evidence="3 4">
    <name type="scientific">Wallemia ichthyophaga</name>
    <dbReference type="NCBI Taxonomy" id="245174"/>
    <lineage>
        <taxon>Eukaryota</taxon>
        <taxon>Fungi</taxon>
        <taxon>Dikarya</taxon>
        <taxon>Basidiomycota</taxon>
        <taxon>Wallemiomycotina</taxon>
        <taxon>Wallemiomycetes</taxon>
        <taxon>Wallemiales</taxon>
        <taxon>Wallemiaceae</taxon>
        <taxon>Wallemia</taxon>
    </lineage>
</organism>
<dbReference type="PANTHER" id="PTHR11200:SF286">
    <property type="entry name" value="5-PHOSPHATASE, PUTATIVE (AFU_ORTHOLOGUE AFUA_5G07600)-RELATED"/>
    <property type="match status" value="1"/>
</dbReference>
<dbReference type="AlphaFoldDB" id="A0A4V4M2V3"/>
<dbReference type="SUPFAM" id="SSF56219">
    <property type="entry name" value="DNase I-like"/>
    <property type="match status" value="1"/>
</dbReference>
<evidence type="ECO:0000313" key="4">
    <source>
        <dbReference type="Proteomes" id="UP000306954"/>
    </source>
</evidence>
<comment type="caution">
    <text evidence="3">The sequence shown here is derived from an EMBL/GenBank/DDBJ whole genome shotgun (WGS) entry which is preliminary data.</text>
</comment>
<reference evidence="3 4" key="1">
    <citation type="submission" date="2019-03" db="EMBL/GenBank/DDBJ databases">
        <title>Sequencing 23 genomes of Wallemia ichthyophaga.</title>
        <authorList>
            <person name="Gostincar C."/>
        </authorList>
    </citation>
    <scope>NUCLEOTIDE SEQUENCE [LARGE SCALE GENOMIC DNA]</scope>
    <source>
        <strain evidence="3 4">EXF-8621</strain>
    </source>
</reference>
<dbReference type="InterPro" id="IPR036691">
    <property type="entry name" value="Endo/exonu/phosph_ase_sf"/>
</dbReference>
<feature type="transmembrane region" description="Helical" evidence="1">
    <location>
        <begin position="338"/>
        <end position="360"/>
    </location>
</feature>
<dbReference type="Proteomes" id="UP000306954">
    <property type="component" value="Unassembled WGS sequence"/>
</dbReference>
<dbReference type="Pfam" id="PF22669">
    <property type="entry name" value="Exo_endo_phos2"/>
    <property type="match status" value="1"/>
</dbReference>
<protein>
    <recommendedName>
        <fullName evidence="2">Inositol polyphosphate-related phosphatase domain-containing protein</fullName>
    </recommendedName>
</protein>
<sequence length="739" mass="80423">MKIQISSFNVHERSLGSVKPHELADWLLPSPRLSDLPDLLVVGTQETQPLAEALSGWNASDKLRGTASTVHRALTKYAGVGDSKDNNSDVIYTCIHQSSFAGLTMLVYARPHIASQQTHTHSTHVGLGVGGVMGNKGAISTRIHLPSGGILTLVNAHLAAHQGEENVARRNWDYRSLVSRIKPSIYDSTHLLVFGDLNYRLYGDSSSSSNSKLEQKIIDLDSLASHDELAREMRGGRVMNGLREGCFSAFLPTYKYTVGSVDGVDARRDPSWTDRVLFASAAATRCVFYDSFPQVTISDHKPITAMVCVDGECSHVMEMDSRNHNHINAYDRHAHFKALLGTTADLLIGYAWLALYLVGWRSSTRGALLALSLGLAVAHACSLLTSRLLESIQRSLSVEPLDGLSGFSNALAKVGSLTCDDEQGTCVDKDPILERSEFNTLWNIVKGGRRSSENGFEKISVVSRAAALNGGEWVGLNAEIEWRNGVLLYATVAQLPNLRLARWADLVHALLPSYDHGALDAKTLEGIDEYTRQAALSDTNHHARRPGWIHERTEEVEYGGETHFAAERGYRNANLLEERRAGRREGWIEREQLRDRRRSAEPDAEEAERAPCLVTVAPAPAATTAAAVETLNVSRPSPPVPTISHVGILSKPGIWTEWARITVAAAAIYSAFSSLPVNLSAVRNAAICAGVWASVDTMCSNDVAISSSVKLIESVASFFNNGLNDSGVGEAMTVVDNDE</sequence>
<dbReference type="InterPro" id="IPR046985">
    <property type="entry name" value="IP5"/>
</dbReference>
<dbReference type="PANTHER" id="PTHR11200">
    <property type="entry name" value="INOSITOL 5-PHOSPHATASE"/>
    <property type="match status" value="1"/>
</dbReference>